<proteinExistence type="predicted"/>
<organism evidence="3 4">
    <name type="scientific">Koribacter versatilis (strain Ellin345)</name>
    <dbReference type="NCBI Taxonomy" id="204669"/>
    <lineage>
        <taxon>Bacteria</taxon>
        <taxon>Pseudomonadati</taxon>
        <taxon>Acidobacteriota</taxon>
        <taxon>Terriglobia</taxon>
        <taxon>Terriglobales</taxon>
        <taxon>Candidatus Korobacteraceae</taxon>
        <taxon>Candidatus Korobacter</taxon>
    </lineage>
</organism>
<feature type="domain" description="EamA" evidence="2">
    <location>
        <begin position="20"/>
        <end position="140"/>
    </location>
</feature>
<dbReference type="OrthoDB" id="2294582at2"/>
<evidence type="ECO:0000256" key="1">
    <source>
        <dbReference type="SAM" id="Phobius"/>
    </source>
</evidence>
<reference evidence="3 4" key="1">
    <citation type="journal article" date="2009" name="Appl. Environ. Microbiol.">
        <title>Three genomes from the phylum Acidobacteria provide insight into the lifestyles of these microorganisms in soils.</title>
        <authorList>
            <person name="Ward N.L."/>
            <person name="Challacombe J.F."/>
            <person name="Janssen P.H."/>
            <person name="Henrissat B."/>
            <person name="Coutinho P.M."/>
            <person name="Wu M."/>
            <person name="Xie G."/>
            <person name="Haft D.H."/>
            <person name="Sait M."/>
            <person name="Badger J."/>
            <person name="Barabote R.D."/>
            <person name="Bradley B."/>
            <person name="Brettin T.S."/>
            <person name="Brinkac L.M."/>
            <person name="Bruce D."/>
            <person name="Creasy T."/>
            <person name="Daugherty S.C."/>
            <person name="Davidsen T.M."/>
            <person name="DeBoy R.T."/>
            <person name="Detter J.C."/>
            <person name="Dodson R.J."/>
            <person name="Durkin A.S."/>
            <person name="Ganapathy A."/>
            <person name="Gwinn-Giglio M."/>
            <person name="Han C.S."/>
            <person name="Khouri H."/>
            <person name="Kiss H."/>
            <person name="Kothari S.P."/>
            <person name="Madupu R."/>
            <person name="Nelson K.E."/>
            <person name="Nelson W.C."/>
            <person name="Paulsen I."/>
            <person name="Penn K."/>
            <person name="Ren Q."/>
            <person name="Rosovitz M.J."/>
            <person name="Selengut J.D."/>
            <person name="Shrivastava S."/>
            <person name="Sullivan S.A."/>
            <person name="Tapia R."/>
            <person name="Thompson L.S."/>
            <person name="Watkins K.L."/>
            <person name="Yang Q."/>
            <person name="Yu C."/>
            <person name="Zafar N."/>
            <person name="Zhou L."/>
            <person name="Kuske C.R."/>
        </authorList>
    </citation>
    <scope>NUCLEOTIDE SEQUENCE [LARGE SCALE GENOMIC DNA]</scope>
    <source>
        <strain evidence="3 4">Ellin345</strain>
    </source>
</reference>
<evidence type="ECO:0000313" key="4">
    <source>
        <dbReference type="Proteomes" id="UP000002432"/>
    </source>
</evidence>
<keyword evidence="1" id="KW-0812">Transmembrane</keyword>
<evidence type="ECO:0000259" key="2">
    <source>
        <dbReference type="Pfam" id="PF00892"/>
    </source>
</evidence>
<dbReference type="Pfam" id="PF00892">
    <property type="entry name" value="EamA"/>
    <property type="match status" value="1"/>
</dbReference>
<dbReference type="RefSeq" id="WP_011521950.1">
    <property type="nucleotide sequence ID" value="NC_008009.1"/>
</dbReference>
<name>Q1ISK2_KORVE</name>
<protein>
    <recommendedName>
        <fullName evidence="2">EamA domain-containing protein</fullName>
    </recommendedName>
</protein>
<dbReference type="HOGENOM" id="CLU_128193_0_0_0"/>
<accession>Q1ISK2</accession>
<dbReference type="STRING" id="204669.Acid345_1145"/>
<dbReference type="EMBL" id="CP000360">
    <property type="protein sequence ID" value="ABF40148.1"/>
    <property type="molecule type" value="Genomic_DNA"/>
</dbReference>
<dbReference type="KEGG" id="aba:Acid345_1145"/>
<dbReference type="Proteomes" id="UP000002432">
    <property type="component" value="Chromosome"/>
</dbReference>
<sequence>MNLSTSEIITVGMIIGGGVLYHLCQKATPSTLDPFLALFISFGLASLTCLCIAASHHSVSLEQLHRLNWVSVGLAASLVAIESGYLIGYRYGLKLNITSFACNTMVALVLLVVGTVVYRESFTLRSASGFVLCIIGLLLLR</sequence>
<keyword evidence="1" id="KW-0472">Membrane</keyword>
<gene>
    <name evidence="3" type="ordered locus">Acid345_1145</name>
</gene>
<keyword evidence="1" id="KW-1133">Transmembrane helix</keyword>
<dbReference type="InterPro" id="IPR000620">
    <property type="entry name" value="EamA_dom"/>
</dbReference>
<dbReference type="EnsemblBacteria" id="ABF40148">
    <property type="protein sequence ID" value="ABF40148"/>
    <property type="gene ID" value="Acid345_1145"/>
</dbReference>
<dbReference type="GO" id="GO:0016020">
    <property type="term" value="C:membrane"/>
    <property type="evidence" value="ECO:0007669"/>
    <property type="project" value="InterPro"/>
</dbReference>
<feature type="transmembrane region" description="Helical" evidence="1">
    <location>
        <begin position="67"/>
        <end position="88"/>
    </location>
</feature>
<feature type="transmembrane region" description="Helical" evidence="1">
    <location>
        <begin position="35"/>
        <end position="55"/>
    </location>
</feature>
<evidence type="ECO:0000313" key="3">
    <source>
        <dbReference type="EMBL" id="ABF40148.1"/>
    </source>
</evidence>
<dbReference type="AlphaFoldDB" id="Q1ISK2"/>
<feature type="transmembrane region" description="Helical" evidence="1">
    <location>
        <begin position="124"/>
        <end position="140"/>
    </location>
</feature>
<feature type="transmembrane region" description="Helical" evidence="1">
    <location>
        <begin position="100"/>
        <end position="118"/>
    </location>
</feature>
<keyword evidence="4" id="KW-1185">Reference proteome</keyword>
<feature type="transmembrane region" description="Helical" evidence="1">
    <location>
        <begin position="6"/>
        <end position="23"/>
    </location>
</feature>